<name>A0ABP8UET7_9ACTN</name>
<dbReference type="GO" id="GO:0016787">
    <property type="term" value="F:hydrolase activity"/>
    <property type="evidence" value="ECO:0007669"/>
    <property type="project" value="UniProtKB-KW"/>
</dbReference>
<dbReference type="Pfam" id="PF21181">
    <property type="entry name" value="SsfX3_N"/>
    <property type="match status" value="1"/>
</dbReference>
<feature type="domain" description="SsfX3-like N-terminal" evidence="2">
    <location>
        <begin position="15"/>
        <end position="151"/>
    </location>
</feature>
<dbReference type="SUPFAM" id="SSF52266">
    <property type="entry name" value="SGNH hydrolase"/>
    <property type="match status" value="1"/>
</dbReference>
<evidence type="ECO:0000259" key="1">
    <source>
        <dbReference type="Pfam" id="PF13472"/>
    </source>
</evidence>
<comment type="caution">
    <text evidence="3">The sequence shown here is derived from an EMBL/GenBank/DDBJ whole genome shotgun (WGS) entry which is preliminary data.</text>
</comment>
<gene>
    <name evidence="3" type="ORF">GCM10023196_047150</name>
</gene>
<proteinExistence type="predicted"/>
<dbReference type="RefSeq" id="WP_345433117.1">
    <property type="nucleotide sequence ID" value="NZ_BAABHK010000006.1"/>
</dbReference>
<evidence type="ECO:0000259" key="2">
    <source>
        <dbReference type="Pfam" id="PF21181"/>
    </source>
</evidence>
<sequence length="386" mass="41468">MAPADVPLLDGPVDIRGALDLERTKAGVRPWRLPSWTRPQFPTPFCEMVVAQPSGVRMVFGTEATALELDVLITKTLNVAVEEVGPGGVFELVVDGTPAQRVVTPDGNVLVLDPAGVKPPEIIPGEPATVRFGPLPSGRKQVEIWLPQSAQVELIALRADGPVHPAEPDPRPRWVHHGSSISHCGEADSPLGTWPVVAAHTADVNVLNLGFSGNAMLDPFTARTIRDLPADWISLKLGINVVNGDTMRLRAFEPAVHGFIDTVREGHPDTPLLVISPILCPMVEDRPGPTLPVMEDGVLRFDTVGDPARLAEGALSLSVIRDALRRIVAERSATDPNLHYLDGRELFGESDLADLPDALHPNAAGYRRMGERFAALAFADGGPFAR</sequence>
<dbReference type="Pfam" id="PF13472">
    <property type="entry name" value="Lipase_GDSL_2"/>
    <property type="match status" value="1"/>
</dbReference>
<protein>
    <submittedName>
        <fullName evidence="3">SGNH/GDSL hydrolase family protein</fullName>
    </submittedName>
</protein>
<accession>A0ABP8UET7</accession>
<organism evidence="3 4">
    <name type="scientific">Actinoallomurus vinaceus</name>
    <dbReference type="NCBI Taxonomy" id="1080074"/>
    <lineage>
        <taxon>Bacteria</taxon>
        <taxon>Bacillati</taxon>
        <taxon>Actinomycetota</taxon>
        <taxon>Actinomycetes</taxon>
        <taxon>Streptosporangiales</taxon>
        <taxon>Thermomonosporaceae</taxon>
        <taxon>Actinoallomurus</taxon>
    </lineage>
</organism>
<dbReference type="Gene3D" id="2.60.120.260">
    <property type="entry name" value="Galactose-binding domain-like"/>
    <property type="match status" value="1"/>
</dbReference>
<dbReference type="Proteomes" id="UP001501442">
    <property type="component" value="Unassembled WGS sequence"/>
</dbReference>
<dbReference type="EMBL" id="BAABHK010000006">
    <property type="protein sequence ID" value="GAA4628888.1"/>
    <property type="molecule type" value="Genomic_DNA"/>
</dbReference>
<keyword evidence="4" id="KW-1185">Reference proteome</keyword>
<evidence type="ECO:0000313" key="4">
    <source>
        <dbReference type="Proteomes" id="UP001501442"/>
    </source>
</evidence>
<dbReference type="InterPro" id="IPR036514">
    <property type="entry name" value="SGNH_hydro_sf"/>
</dbReference>
<dbReference type="Gene3D" id="3.40.50.1110">
    <property type="entry name" value="SGNH hydrolase"/>
    <property type="match status" value="1"/>
</dbReference>
<feature type="domain" description="SGNH hydrolase-type esterase" evidence="1">
    <location>
        <begin position="178"/>
        <end position="368"/>
    </location>
</feature>
<dbReference type="InterPro" id="IPR048977">
    <property type="entry name" value="SsfX3-like_N"/>
</dbReference>
<keyword evidence="3" id="KW-0378">Hydrolase</keyword>
<evidence type="ECO:0000313" key="3">
    <source>
        <dbReference type="EMBL" id="GAA4628888.1"/>
    </source>
</evidence>
<reference evidence="4" key="1">
    <citation type="journal article" date="2019" name="Int. J. Syst. Evol. Microbiol.">
        <title>The Global Catalogue of Microorganisms (GCM) 10K type strain sequencing project: providing services to taxonomists for standard genome sequencing and annotation.</title>
        <authorList>
            <consortium name="The Broad Institute Genomics Platform"/>
            <consortium name="The Broad Institute Genome Sequencing Center for Infectious Disease"/>
            <person name="Wu L."/>
            <person name="Ma J."/>
        </authorList>
    </citation>
    <scope>NUCLEOTIDE SEQUENCE [LARGE SCALE GENOMIC DNA]</scope>
    <source>
        <strain evidence="4">JCM 17939</strain>
    </source>
</reference>
<dbReference type="InterPro" id="IPR013830">
    <property type="entry name" value="SGNH_hydro"/>
</dbReference>